<keyword evidence="8 10" id="KW-0067">ATP-binding</keyword>
<comment type="similarity">
    <text evidence="2 10">Belongs to the HsdR family.</text>
</comment>
<dbReference type="Pfam" id="PF18766">
    <property type="entry name" value="SWI2_SNF2"/>
    <property type="match status" value="1"/>
</dbReference>
<evidence type="ECO:0000313" key="13">
    <source>
        <dbReference type="Proteomes" id="UP000185221"/>
    </source>
</evidence>
<keyword evidence="3" id="KW-0540">Nuclease</keyword>
<keyword evidence="6" id="KW-0255">Endonuclease</keyword>
<dbReference type="GO" id="GO:0005524">
    <property type="term" value="F:ATP binding"/>
    <property type="evidence" value="ECO:0007669"/>
    <property type="project" value="UniProtKB-KW"/>
</dbReference>
<dbReference type="InterPro" id="IPR007409">
    <property type="entry name" value="Restrct_endonuc_type1_HsdR_N"/>
</dbReference>
<dbReference type="InterPro" id="IPR055180">
    <property type="entry name" value="HsdR_RecA-like_helicase_dom_2"/>
</dbReference>
<keyword evidence="4 10" id="KW-0547">Nucleotide-binding</keyword>
<dbReference type="InterPro" id="IPR004473">
    <property type="entry name" value="Restrct_endonuc_typeI_HsdR"/>
</dbReference>
<keyword evidence="13" id="KW-1185">Reference proteome</keyword>
<reference evidence="13" key="1">
    <citation type="submission" date="2016-11" db="EMBL/GenBank/DDBJ databases">
        <authorList>
            <person name="Varghese N."/>
            <person name="Submissions S."/>
        </authorList>
    </citation>
    <scope>NUCLEOTIDE SEQUENCE [LARGE SCALE GENOMIC DNA]</scope>
    <source>
        <strain evidence="13">DSM 15292</strain>
    </source>
</reference>
<evidence type="ECO:0000256" key="10">
    <source>
        <dbReference type="RuleBase" id="RU364115"/>
    </source>
</evidence>
<organism evidence="12 13">
    <name type="scientific">Algoriphagus halophilus</name>
    <dbReference type="NCBI Taxonomy" id="226505"/>
    <lineage>
        <taxon>Bacteria</taxon>
        <taxon>Pseudomonadati</taxon>
        <taxon>Bacteroidota</taxon>
        <taxon>Cytophagia</taxon>
        <taxon>Cytophagales</taxon>
        <taxon>Cyclobacteriaceae</taxon>
        <taxon>Algoriphagus</taxon>
    </lineage>
</organism>
<dbReference type="EC" id="3.1.21.3" evidence="10"/>
<dbReference type="PANTHER" id="PTHR30195:SF15">
    <property type="entry name" value="TYPE I RESTRICTION ENZYME HINDI ENDONUCLEASE SUBUNIT"/>
    <property type="match status" value="1"/>
</dbReference>
<evidence type="ECO:0000256" key="6">
    <source>
        <dbReference type="ARBA" id="ARBA00022759"/>
    </source>
</evidence>
<dbReference type="EMBL" id="FSRC01000001">
    <property type="protein sequence ID" value="SIN66249.1"/>
    <property type="molecule type" value="Genomic_DNA"/>
</dbReference>
<comment type="subunit">
    <text evidence="10">The type I restriction/modification system is composed of three polypeptides R, M and S.</text>
</comment>
<gene>
    <name evidence="12" type="ORF">SAMN05444394_0305</name>
</gene>
<evidence type="ECO:0000256" key="5">
    <source>
        <dbReference type="ARBA" id="ARBA00022747"/>
    </source>
</evidence>
<evidence type="ECO:0000256" key="2">
    <source>
        <dbReference type="ARBA" id="ARBA00008598"/>
    </source>
</evidence>
<comment type="function">
    <text evidence="10">Subunit R is required for both nuclease and ATPase activities, but not for modification.</text>
</comment>
<sequence>MAFTELNSVEHYIIHQLSGVNLNSNGVQESKASYAATWIYKSAKDIPRGVNEVLVESELKAALIRLNPEISDNPELADEVIYKLRAVLIAVTQVGLVKANEEFFKWMCGEKTMPFGENNRHVPVHLIDFDNFSNNTYVATNQYRIHHRETKIPDIVLLINGIPVVVGEAKTAIRPSVSWLDGAHEIHEIYENTVPQLFVSNILSFATEGKELFYGAIRCPLEFWAPWRIENDEDALAKRLGLGDVGKELSDLLNPVRLLDILRNFSLFSTDKKKRRIKIIPRFQQYEGANKIVERVKEGRIKKGLIWHFQGSGKSFLMVFAAQKLRRTPELKSPTVIILVDRTDLDTQISGTFNAADIANVETTDNIRELQEMLERDTRKIIVSMIHKFRDAKPNMNARENIIVLVDEAHRTQEGDLGRQMRAALPNAFLFGLTGTPVNKADKNTFWAFGSEEDTGGYMSRYTFQDSIRDDATLPLHFEPRLVDVHVDKETIDKAFKEFQEAAALTDEEADALNQKSAKMAAFLKSPERVEKIVADIATHFNEKVAPHGFKAMIVTPDRYACVQYKEALDQYFSEEASAVVMSTTANDKPEFKQKWAMDKGKQEKVVDEFNDTLSDLKFIIVTAKLLTGFDAPILQTMYLDKSLKDHTLLQAICRTNRLYPNKSFGRIVDYFGVFDDTAKALQFDEKSVQAVISNLSELRGKLPQAMRDTLSHFEGVDRTIVGFEGLEAAQNAIRTDEKKDAFAKDFKFLSKLWESLSPDNILDLYNSDYKWLSQVFESVRPASDNIGKLLWFSLGAQTTKLIHENIHVGDVHQLEEFVLDADVIEEIFNNPDPKNAKKLEKILVKRFKKHAGNPKFKKLSDRLEELRNKAEQGLISSIEFVKELCKLAKETVQAEKELEDILQEKTPQAALTELFLELKTDQTPAVVERIVTDIDAIVRVVRFPGWQDSNSGEREVQSSLRKILWAKYKIKDQVLFDRAYAYIKEYY</sequence>
<dbReference type="RefSeq" id="WP_074223080.1">
    <property type="nucleotide sequence ID" value="NZ_FSRC01000001.1"/>
</dbReference>
<proteinExistence type="inferred from homology"/>
<evidence type="ECO:0000256" key="3">
    <source>
        <dbReference type="ARBA" id="ARBA00022722"/>
    </source>
</evidence>
<dbReference type="InterPro" id="IPR051268">
    <property type="entry name" value="Type-I_R_enzyme_R_subunit"/>
</dbReference>
<dbReference type="Gene3D" id="3.40.50.300">
    <property type="entry name" value="P-loop containing nucleotide triphosphate hydrolases"/>
    <property type="match status" value="2"/>
</dbReference>
<evidence type="ECO:0000256" key="1">
    <source>
        <dbReference type="ARBA" id="ARBA00000851"/>
    </source>
</evidence>
<comment type="catalytic activity">
    <reaction evidence="1 10">
        <text>Endonucleolytic cleavage of DNA to give random double-stranded fragments with terminal 5'-phosphates, ATP is simultaneously hydrolyzed.</text>
        <dbReference type="EC" id="3.1.21.3"/>
    </reaction>
</comment>
<dbReference type="Pfam" id="PF22679">
    <property type="entry name" value="T1R_D3-like"/>
    <property type="match status" value="1"/>
</dbReference>
<dbReference type="OrthoDB" id="9758243at2"/>
<keyword evidence="9 10" id="KW-0238">DNA-binding</keyword>
<dbReference type="CDD" id="cd18030">
    <property type="entry name" value="DEXHc_RE_I_HsdR"/>
    <property type="match status" value="1"/>
</dbReference>
<dbReference type="GO" id="GO:0003677">
    <property type="term" value="F:DNA binding"/>
    <property type="evidence" value="ECO:0007669"/>
    <property type="project" value="UniProtKB-KW"/>
</dbReference>
<evidence type="ECO:0000256" key="8">
    <source>
        <dbReference type="ARBA" id="ARBA00022840"/>
    </source>
</evidence>
<dbReference type="AlphaFoldDB" id="A0A1N6D669"/>
<evidence type="ECO:0000256" key="9">
    <source>
        <dbReference type="ARBA" id="ARBA00023125"/>
    </source>
</evidence>
<feature type="domain" description="Helicase ATP-binding" evidence="11">
    <location>
        <begin position="295"/>
        <end position="455"/>
    </location>
</feature>
<dbReference type="GO" id="GO:0009307">
    <property type="term" value="P:DNA restriction-modification system"/>
    <property type="evidence" value="ECO:0007669"/>
    <property type="project" value="UniProtKB-KW"/>
</dbReference>
<dbReference type="Pfam" id="PF04313">
    <property type="entry name" value="HSDR_N"/>
    <property type="match status" value="1"/>
</dbReference>
<dbReference type="SMART" id="SM00487">
    <property type="entry name" value="DEXDc"/>
    <property type="match status" value="1"/>
</dbReference>
<evidence type="ECO:0000256" key="4">
    <source>
        <dbReference type="ARBA" id="ARBA00022741"/>
    </source>
</evidence>
<dbReference type="InterPro" id="IPR027417">
    <property type="entry name" value="P-loop_NTPase"/>
</dbReference>
<dbReference type="Gene3D" id="3.90.1570.50">
    <property type="match status" value="1"/>
</dbReference>
<dbReference type="SUPFAM" id="SSF52540">
    <property type="entry name" value="P-loop containing nucleoside triphosphate hydrolases"/>
    <property type="match status" value="2"/>
</dbReference>
<dbReference type="Proteomes" id="UP000185221">
    <property type="component" value="Unassembled WGS sequence"/>
</dbReference>
<protein>
    <recommendedName>
        <fullName evidence="10">Type I restriction enzyme endonuclease subunit</fullName>
        <shortName evidence="10">R protein</shortName>
        <ecNumber evidence="10">3.1.21.3</ecNumber>
    </recommendedName>
</protein>
<keyword evidence="5 10" id="KW-0680">Restriction system</keyword>
<evidence type="ECO:0000313" key="12">
    <source>
        <dbReference type="EMBL" id="SIN66249.1"/>
    </source>
</evidence>
<dbReference type="PROSITE" id="PS51192">
    <property type="entry name" value="HELICASE_ATP_BIND_1"/>
    <property type="match status" value="1"/>
</dbReference>
<accession>A0A1N6D669</accession>
<dbReference type="CDD" id="cd22332">
    <property type="entry name" value="HsdR_N"/>
    <property type="match status" value="1"/>
</dbReference>
<dbReference type="InterPro" id="IPR014001">
    <property type="entry name" value="Helicase_ATP-bd"/>
</dbReference>
<keyword evidence="7 10" id="KW-0378">Hydrolase</keyword>
<name>A0A1N6D669_9BACT</name>
<evidence type="ECO:0000256" key="7">
    <source>
        <dbReference type="ARBA" id="ARBA00022801"/>
    </source>
</evidence>
<dbReference type="NCBIfam" id="TIGR00348">
    <property type="entry name" value="hsdR"/>
    <property type="match status" value="1"/>
</dbReference>
<dbReference type="PANTHER" id="PTHR30195">
    <property type="entry name" value="TYPE I SITE-SPECIFIC DEOXYRIBONUCLEASE PROTEIN SUBUNIT M AND R"/>
    <property type="match status" value="1"/>
</dbReference>
<dbReference type="GO" id="GO:0009035">
    <property type="term" value="F:type I site-specific deoxyribonuclease activity"/>
    <property type="evidence" value="ECO:0007669"/>
    <property type="project" value="UniProtKB-EC"/>
</dbReference>
<dbReference type="InterPro" id="IPR040980">
    <property type="entry name" value="SWI2_SNF2"/>
</dbReference>
<dbReference type="STRING" id="226505.SAMN05444394_0305"/>
<dbReference type="CDD" id="cd18800">
    <property type="entry name" value="SF2_C_EcoR124I-like"/>
    <property type="match status" value="1"/>
</dbReference>
<evidence type="ECO:0000259" key="11">
    <source>
        <dbReference type="PROSITE" id="PS51192"/>
    </source>
</evidence>